<dbReference type="InterPro" id="IPR036691">
    <property type="entry name" value="Endo/exonu/phosph_ase_sf"/>
</dbReference>
<organism evidence="2">
    <name type="scientific">Cacopsylla melanoneura</name>
    <dbReference type="NCBI Taxonomy" id="428564"/>
    <lineage>
        <taxon>Eukaryota</taxon>
        <taxon>Metazoa</taxon>
        <taxon>Ecdysozoa</taxon>
        <taxon>Arthropoda</taxon>
        <taxon>Hexapoda</taxon>
        <taxon>Insecta</taxon>
        <taxon>Pterygota</taxon>
        <taxon>Neoptera</taxon>
        <taxon>Paraneoptera</taxon>
        <taxon>Hemiptera</taxon>
        <taxon>Sternorrhyncha</taxon>
        <taxon>Psylloidea</taxon>
        <taxon>Psyllidae</taxon>
        <taxon>Psyllinae</taxon>
        <taxon>Cacopsylla</taxon>
    </lineage>
</organism>
<dbReference type="EMBL" id="HBUF01219345">
    <property type="protein sequence ID" value="CAG6668682.1"/>
    <property type="molecule type" value="Transcribed_RNA"/>
</dbReference>
<proteinExistence type="predicted"/>
<dbReference type="Pfam" id="PF03372">
    <property type="entry name" value="Exo_endo_phos"/>
    <property type="match status" value="1"/>
</dbReference>
<reference evidence="2" key="1">
    <citation type="submission" date="2021-05" db="EMBL/GenBank/DDBJ databases">
        <authorList>
            <person name="Alioto T."/>
            <person name="Alioto T."/>
            <person name="Gomez Garrido J."/>
        </authorList>
    </citation>
    <scope>NUCLEOTIDE SEQUENCE</scope>
</reference>
<protein>
    <submittedName>
        <fullName evidence="2">Craniofacial development protein 2</fullName>
    </submittedName>
</protein>
<dbReference type="GO" id="GO:0003824">
    <property type="term" value="F:catalytic activity"/>
    <property type="evidence" value="ECO:0007669"/>
    <property type="project" value="InterPro"/>
</dbReference>
<dbReference type="PANTHER" id="PTHR23227:SF67">
    <property type="entry name" value="CRANIOFACIAL DEVELOPMENT PROTEIN 2-LIKE"/>
    <property type="match status" value="1"/>
</dbReference>
<dbReference type="CDD" id="cd09076">
    <property type="entry name" value="L1-EN"/>
    <property type="match status" value="1"/>
</dbReference>
<dbReference type="SUPFAM" id="SSF56219">
    <property type="entry name" value="DNase I-like"/>
    <property type="match status" value="1"/>
</dbReference>
<accession>A0A8D8SLW5</accession>
<evidence type="ECO:0000313" key="2">
    <source>
        <dbReference type="EMBL" id="CAG6668682.1"/>
    </source>
</evidence>
<feature type="domain" description="Endonuclease/exonuclease/phosphatase" evidence="1">
    <location>
        <begin position="59"/>
        <end position="269"/>
    </location>
</feature>
<dbReference type="InterPro" id="IPR005135">
    <property type="entry name" value="Endo/exonuclease/phosphatase"/>
</dbReference>
<evidence type="ECO:0000259" key="1">
    <source>
        <dbReference type="Pfam" id="PF03372"/>
    </source>
</evidence>
<dbReference type="PANTHER" id="PTHR23227">
    <property type="entry name" value="BUCENTAUR RELATED"/>
    <property type="match status" value="1"/>
</dbReference>
<dbReference type="AlphaFoldDB" id="A0A8D8SLW5"/>
<sequence length="401" mass="46405">MIAQQQRLASDDYDFVNARASPSDAQVPRLTSVTNVRGLPAQGRDRLKRLVQKEEIRIGTLNVGSMTGRGREVADLMRRRRIQILCVQETRWRGNKAKELGDGYKLIYSSANEEGRNGVGIVLDEDMKTKVTSVNRKSDRVMNVKLQLDDMELNVLSTYAPQVGCEDEVKDAFWRDVEEEFGRIPDDERVFLGGDLNGHIGKGNTETTERIRGIWGLESQNEEGERIIDFALGSDMAILNTFFKKEDRMLVTYKSGERISQIDFILCRRQHMKEVRNCKIINGESVAPQHRVLVIDVLFDKVNKKKKTQRHKSPKIKWWNLKDPFLKIEFQRKVIHTIRNRECQDLWNNCKESILQVGENVLGKTSGKGKPKDKETWWWNEEVKAAIKKKKDMKKKKKLFT</sequence>
<name>A0A8D8SLW5_9HEMI</name>
<dbReference type="Gene3D" id="3.60.10.10">
    <property type="entry name" value="Endonuclease/exonuclease/phosphatase"/>
    <property type="match status" value="1"/>
</dbReference>
<dbReference type="InterPro" id="IPR027124">
    <property type="entry name" value="Swc5/CFDP1/2"/>
</dbReference>